<reference evidence="1 2" key="1">
    <citation type="submission" date="2020-03" db="EMBL/GenBank/DDBJ databases">
        <title>Genomic Encyclopedia of Type Strains, Phase IV (KMG-IV): sequencing the most valuable type-strain genomes for metagenomic binning, comparative biology and taxonomic classification.</title>
        <authorList>
            <person name="Goeker M."/>
        </authorList>
    </citation>
    <scope>NUCLEOTIDE SEQUENCE [LARGE SCALE GENOMIC DNA]</scope>
    <source>
        <strain evidence="1 2">DSM 103870</strain>
    </source>
</reference>
<evidence type="ECO:0000313" key="2">
    <source>
        <dbReference type="Proteomes" id="UP001429580"/>
    </source>
</evidence>
<dbReference type="Proteomes" id="UP001429580">
    <property type="component" value="Unassembled WGS sequence"/>
</dbReference>
<keyword evidence="2" id="KW-1185">Reference proteome</keyword>
<organism evidence="1 2">
    <name type="scientific">Pseudochelatococcus lubricantis</name>
    <dbReference type="NCBI Taxonomy" id="1538102"/>
    <lineage>
        <taxon>Bacteria</taxon>
        <taxon>Pseudomonadati</taxon>
        <taxon>Pseudomonadota</taxon>
        <taxon>Alphaproteobacteria</taxon>
        <taxon>Hyphomicrobiales</taxon>
        <taxon>Chelatococcaceae</taxon>
        <taxon>Pseudochelatococcus</taxon>
    </lineage>
</organism>
<sequence>MSDIGSAGGFAENLTASVEGAREAMLDLEDVAQRFGNTVTGVFSRAVVNGKQFDDVVRTLGTRLTQLALQAALKPLETAVTSGLGSLLDKGVSAGIGSLGTALSGNLLTASAAGNVVAGGAVRPFADGGVIAAPTYFPLGRGTGLMGEKGAEAIMPLTRGPDGKLGVQAAGGGASTVNVTINASDAESFRRSEAQVAAALARAVARGRRGL</sequence>
<proteinExistence type="predicted"/>
<protein>
    <submittedName>
        <fullName evidence="1">Lambda family phage tail tape measure protein</fullName>
    </submittedName>
</protein>
<gene>
    <name evidence="1" type="ORF">FHS82_001587</name>
</gene>
<comment type="caution">
    <text evidence="1">The sequence shown here is derived from an EMBL/GenBank/DDBJ whole genome shotgun (WGS) entry which is preliminary data.</text>
</comment>
<dbReference type="RefSeq" id="WP_417715120.1">
    <property type="nucleotide sequence ID" value="NZ_JAASQI010000003.1"/>
</dbReference>
<dbReference type="EMBL" id="JAASQI010000003">
    <property type="protein sequence ID" value="NIJ57751.1"/>
    <property type="molecule type" value="Genomic_DNA"/>
</dbReference>
<evidence type="ECO:0000313" key="1">
    <source>
        <dbReference type="EMBL" id="NIJ57751.1"/>
    </source>
</evidence>
<name>A0ABX0UXU1_9HYPH</name>
<accession>A0ABX0UXU1</accession>